<dbReference type="AlphaFoldDB" id="A0A8J2SY06"/>
<dbReference type="OrthoDB" id="2015333at2759"/>
<protein>
    <recommendedName>
        <fullName evidence="5">SH3 domain-containing protein</fullName>
    </recommendedName>
</protein>
<dbReference type="Gene3D" id="2.30.30.40">
    <property type="entry name" value="SH3 Domains"/>
    <property type="match status" value="1"/>
</dbReference>
<accession>A0A8J2SY06</accession>
<dbReference type="GO" id="GO:0097320">
    <property type="term" value="P:plasma membrane tubulation"/>
    <property type="evidence" value="ECO:0007669"/>
    <property type="project" value="TreeGrafter"/>
</dbReference>
<evidence type="ECO:0000256" key="4">
    <source>
        <dbReference type="PROSITE-ProRule" id="PRU00192"/>
    </source>
</evidence>
<name>A0A8J2SY06_9STRA</name>
<organism evidence="6 7">
    <name type="scientific">Pelagomonas calceolata</name>
    <dbReference type="NCBI Taxonomy" id="35677"/>
    <lineage>
        <taxon>Eukaryota</taxon>
        <taxon>Sar</taxon>
        <taxon>Stramenopiles</taxon>
        <taxon>Ochrophyta</taxon>
        <taxon>Pelagophyceae</taxon>
        <taxon>Pelagomonadales</taxon>
        <taxon>Pelagomonadaceae</taxon>
        <taxon>Pelagomonas</taxon>
    </lineage>
</organism>
<dbReference type="PROSITE" id="PS50002">
    <property type="entry name" value="SH3"/>
    <property type="match status" value="1"/>
</dbReference>
<dbReference type="SUPFAM" id="SSF103657">
    <property type="entry name" value="BAR/IMD domain-like"/>
    <property type="match status" value="1"/>
</dbReference>
<dbReference type="Proteomes" id="UP000789595">
    <property type="component" value="Unassembled WGS sequence"/>
</dbReference>
<keyword evidence="7" id="KW-1185">Reference proteome</keyword>
<dbReference type="PANTHER" id="PTHR47174">
    <property type="entry name" value="BRIDGING INTEGRATOR 3"/>
    <property type="match status" value="1"/>
</dbReference>
<dbReference type="Gene3D" id="1.20.1270.60">
    <property type="entry name" value="Arfaptin homology (AH) domain/BAR domain"/>
    <property type="match status" value="1"/>
</dbReference>
<dbReference type="GO" id="GO:0043332">
    <property type="term" value="C:mating projection tip"/>
    <property type="evidence" value="ECO:0007669"/>
    <property type="project" value="TreeGrafter"/>
</dbReference>
<evidence type="ECO:0000256" key="3">
    <source>
        <dbReference type="ARBA" id="ARBA00022490"/>
    </source>
</evidence>
<proteinExistence type="predicted"/>
<dbReference type="GO" id="GO:0015629">
    <property type="term" value="C:actin cytoskeleton"/>
    <property type="evidence" value="ECO:0007669"/>
    <property type="project" value="TreeGrafter"/>
</dbReference>
<dbReference type="GO" id="GO:0006897">
    <property type="term" value="P:endocytosis"/>
    <property type="evidence" value="ECO:0007669"/>
    <property type="project" value="InterPro"/>
</dbReference>
<sequence>MFSRENRRRNRERLLQAAGIHQVTKDDEAFVAKLDASKNLEKRLDDARRCVYEYSLALHALSDKSASLATALAALSDDAHGDAQQALNELQTHEIKLRRTHAPAALHALQELVGAPLDGAAAGSKDVERLTKARRDKLLDCDSFAARGDERLEAARRDLQHLTASCEAAFVAFSEAVGDATARCAGALSGVVAHFHCGVADAACARCESAPSSRLATHAAAALGLCAANAAALEHGPPVAPPAVAAPAPDDLLGLGTATPPPAAQPVAHAFAAAPPPPAARVAPPVLPARPTQEVTAAYAYQGQRASDLSFAAGDVIVVTRKKANGWWVGHVRGRDPATAGEFPSNYVR</sequence>
<reference evidence="6" key="1">
    <citation type="submission" date="2021-11" db="EMBL/GenBank/DDBJ databases">
        <authorList>
            <consortium name="Genoscope - CEA"/>
            <person name="William W."/>
        </authorList>
    </citation>
    <scope>NUCLEOTIDE SEQUENCE</scope>
</reference>
<evidence type="ECO:0000313" key="6">
    <source>
        <dbReference type="EMBL" id="CAH0375019.1"/>
    </source>
</evidence>
<dbReference type="GO" id="GO:0051666">
    <property type="term" value="P:actin cortical patch localization"/>
    <property type="evidence" value="ECO:0007669"/>
    <property type="project" value="InterPro"/>
</dbReference>
<dbReference type="GO" id="GO:0008289">
    <property type="term" value="F:lipid binding"/>
    <property type="evidence" value="ECO:0007669"/>
    <property type="project" value="TreeGrafter"/>
</dbReference>
<keyword evidence="2 4" id="KW-0728">SH3 domain</keyword>
<dbReference type="Pfam" id="PF00018">
    <property type="entry name" value="SH3_1"/>
    <property type="match status" value="1"/>
</dbReference>
<evidence type="ECO:0000256" key="2">
    <source>
        <dbReference type="ARBA" id="ARBA00022443"/>
    </source>
</evidence>
<dbReference type="PRINTS" id="PR00452">
    <property type="entry name" value="SH3DOMAIN"/>
</dbReference>
<dbReference type="SMART" id="SM00326">
    <property type="entry name" value="SH3"/>
    <property type="match status" value="1"/>
</dbReference>
<dbReference type="InterPro" id="IPR027267">
    <property type="entry name" value="AH/BAR_dom_sf"/>
</dbReference>
<dbReference type="GO" id="GO:1990528">
    <property type="term" value="C:Rvs161p-Rvs167p complex"/>
    <property type="evidence" value="ECO:0007669"/>
    <property type="project" value="TreeGrafter"/>
</dbReference>
<dbReference type="CDD" id="cd00174">
    <property type="entry name" value="SH3"/>
    <property type="match status" value="1"/>
</dbReference>
<dbReference type="InterPro" id="IPR001452">
    <property type="entry name" value="SH3_domain"/>
</dbReference>
<dbReference type="PANTHER" id="PTHR47174:SF3">
    <property type="entry name" value="BRIDGING INTEGRATOR 3"/>
    <property type="match status" value="1"/>
</dbReference>
<dbReference type="EMBL" id="CAKKNE010000004">
    <property type="protein sequence ID" value="CAH0375019.1"/>
    <property type="molecule type" value="Genomic_DNA"/>
</dbReference>
<dbReference type="GO" id="GO:0031097">
    <property type="term" value="C:medial cortex"/>
    <property type="evidence" value="ECO:0007669"/>
    <property type="project" value="TreeGrafter"/>
</dbReference>
<comment type="subcellular location">
    <subcellularLocation>
        <location evidence="1">Cytoplasm</location>
    </subcellularLocation>
</comment>
<evidence type="ECO:0000259" key="5">
    <source>
        <dbReference type="PROSITE" id="PS50002"/>
    </source>
</evidence>
<evidence type="ECO:0000313" key="7">
    <source>
        <dbReference type="Proteomes" id="UP000789595"/>
    </source>
</evidence>
<gene>
    <name evidence="6" type="ORF">PECAL_4P23370</name>
</gene>
<comment type="caution">
    <text evidence="6">The sequence shown here is derived from an EMBL/GenBank/DDBJ whole genome shotgun (WGS) entry which is preliminary data.</text>
</comment>
<evidence type="ECO:0000256" key="1">
    <source>
        <dbReference type="ARBA" id="ARBA00004496"/>
    </source>
</evidence>
<dbReference type="SUPFAM" id="SSF50044">
    <property type="entry name" value="SH3-domain"/>
    <property type="match status" value="1"/>
</dbReference>
<keyword evidence="3" id="KW-0963">Cytoplasm</keyword>
<dbReference type="InterPro" id="IPR036028">
    <property type="entry name" value="SH3-like_dom_sf"/>
</dbReference>
<feature type="domain" description="SH3" evidence="5">
    <location>
        <begin position="290"/>
        <end position="349"/>
    </location>
</feature>
<dbReference type="InterPro" id="IPR046982">
    <property type="entry name" value="BIN3/RVS161-like"/>
</dbReference>